<feature type="compositionally biased region" description="Basic and acidic residues" evidence="1">
    <location>
        <begin position="88"/>
        <end position="109"/>
    </location>
</feature>
<proteinExistence type="predicted"/>
<evidence type="ECO:0000313" key="2">
    <source>
        <dbReference type="EMBL" id="MPC82180.1"/>
    </source>
</evidence>
<comment type="caution">
    <text evidence="2">The sequence shown here is derived from an EMBL/GenBank/DDBJ whole genome shotgun (WGS) entry which is preliminary data.</text>
</comment>
<keyword evidence="3" id="KW-1185">Reference proteome</keyword>
<dbReference type="AlphaFoldDB" id="A0A5B7ICS3"/>
<accession>A0A5B7ICS3</accession>
<evidence type="ECO:0000256" key="1">
    <source>
        <dbReference type="SAM" id="MobiDB-lite"/>
    </source>
</evidence>
<sequence length="133" mass="15141">MKECDYRLGAFRSLRSDKQSDNDMLLVGQARCRGYQGRQVRGKTKGLTVLPADLTSHTLLVDTAEHPPAGLGWRFELLCLVGGRRGRGSSEGDSRKREEMMKDMRGRDLRLRLEVDEEDSRQEIWNGSHGYES</sequence>
<feature type="region of interest" description="Disordered" evidence="1">
    <location>
        <begin position="83"/>
        <end position="109"/>
    </location>
</feature>
<evidence type="ECO:0000313" key="3">
    <source>
        <dbReference type="Proteomes" id="UP000324222"/>
    </source>
</evidence>
<dbReference type="EMBL" id="VSRR010059055">
    <property type="protein sequence ID" value="MPC82180.1"/>
    <property type="molecule type" value="Genomic_DNA"/>
</dbReference>
<reference evidence="2 3" key="1">
    <citation type="submission" date="2019-05" db="EMBL/GenBank/DDBJ databases">
        <title>Another draft genome of Portunus trituberculatus and its Hox gene families provides insights of decapod evolution.</title>
        <authorList>
            <person name="Jeong J.-H."/>
            <person name="Song I."/>
            <person name="Kim S."/>
            <person name="Choi T."/>
            <person name="Kim D."/>
            <person name="Ryu S."/>
            <person name="Kim W."/>
        </authorList>
    </citation>
    <scope>NUCLEOTIDE SEQUENCE [LARGE SCALE GENOMIC DNA]</scope>
    <source>
        <tissue evidence="2">Muscle</tissue>
    </source>
</reference>
<organism evidence="2 3">
    <name type="scientific">Portunus trituberculatus</name>
    <name type="common">Swimming crab</name>
    <name type="synonym">Neptunus trituberculatus</name>
    <dbReference type="NCBI Taxonomy" id="210409"/>
    <lineage>
        <taxon>Eukaryota</taxon>
        <taxon>Metazoa</taxon>
        <taxon>Ecdysozoa</taxon>
        <taxon>Arthropoda</taxon>
        <taxon>Crustacea</taxon>
        <taxon>Multicrustacea</taxon>
        <taxon>Malacostraca</taxon>
        <taxon>Eumalacostraca</taxon>
        <taxon>Eucarida</taxon>
        <taxon>Decapoda</taxon>
        <taxon>Pleocyemata</taxon>
        <taxon>Brachyura</taxon>
        <taxon>Eubrachyura</taxon>
        <taxon>Portunoidea</taxon>
        <taxon>Portunidae</taxon>
        <taxon>Portuninae</taxon>
        <taxon>Portunus</taxon>
    </lineage>
</organism>
<name>A0A5B7ICS3_PORTR</name>
<gene>
    <name evidence="2" type="ORF">E2C01_076827</name>
</gene>
<protein>
    <submittedName>
        <fullName evidence="2">Uncharacterized protein</fullName>
    </submittedName>
</protein>
<dbReference type="Proteomes" id="UP000324222">
    <property type="component" value="Unassembled WGS sequence"/>
</dbReference>